<accession>A0ABM9EEI1</accession>
<comment type="caution">
    <text evidence="1">The sequence shown here is derived from an EMBL/GenBank/DDBJ whole genome shotgun (WGS) entry which is preliminary data.</text>
</comment>
<protein>
    <recommendedName>
        <fullName evidence="3">Transposase</fullName>
    </recommendedName>
</protein>
<organism evidence="1 2">
    <name type="scientific">Mesorhizobium escarrei</name>
    <dbReference type="NCBI Taxonomy" id="666018"/>
    <lineage>
        <taxon>Bacteria</taxon>
        <taxon>Pseudomonadati</taxon>
        <taxon>Pseudomonadota</taxon>
        <taxon>Alphaproteobacteria</taxon>
        <taxon>Hyphomicrobiales</taxon>
        <taxon>Phyllobacteriaceae</taxon>
        <taxon>Mesorhizobium</taxon>
    </lineage>
</organism>
<name>A0ABM9EEI1_9HYPH</name>
<reference evidence="1 2" key="1">
    <citation type="submission" date="2022-03" db="EMBL/GenBank/DDBJ databases">
        <authorList>
            <person name="Brunel B."/>
        </authorList>
    </citation>
    <scope>NUCLEOTIDE SEQUENCE [LARGE SCALE GENOMIC DNA]</scope>
    <source>
        <strain evidence="1">STM5069sample</strain>
    </source>
</reference>
<evidence type="ECO:0008006" key="3">
    <source>
        <dbReference type="Google" id="ProtNLM"/>
    </source>
</evidence>
<sequence length="59" mass="6830">MWLSKGLQRIGDSLYLASCHFRKNRQIQDARLHAMDYRVIIRFAIHMGVAPETANRADS</sequence>
<gene>
    <name evidence="1" type="ORF">MES5069_620053</name>
</gene>
<proteinExistence type="predicted"/>
<dbReference type="EMBL" id="CAKXZT010000160">
    <property type="protein sequence ID" value="CAH2407737.1"/>
    <property type="molecule type" value="Genomic_DNA"/>
</dbReference>
<keyword evidence="2" id="KW-1185">Reference proteome</keyword>
<evidence type="ECO:0000313" key="2">
    <source>
        <dbReference type="Proteomes" id="UP001153050"/>
    </source>
</evidence>
<evidence type="ECO:0000313" key="1">
    <source>
        <dbReference type="EMBL" id="CAH2407737.1"/>
    </source>
</evidence>
<dbReference type="Proteomes" id="UP001153050">
    <property type="component" value="Unassembled WGS sequence"/>
</dbReference>